<reference evidence="2 3" key="1">
    <citation type="journal article" date="2015" name="Genome Announc.">
        <title>Expanding the biotechnology potential of lactobacilli through comparative genomics of 213 strains and associated genera.</title>
        <authorList>
            <person name="Sun Z."/>
            <person name="Harris H.M."/>
            <person name="McCann A."/>
            <person name="Guo C."/>
            <person name="Argimon S."/>
            <person name="Zhang W."/>
            <person name="Yang X."/>
            <person name="Jeffery I.B."/>
            <person name="Cooney J.C."/>
            <person name="Kagawa T.F."/>
            <person name="Liu W."/>
            <person name="Song Y."/>
            <person name="Salvetti E."/>
            <person name="Wrobel A."/>
            <person name="Rasinkangas P."/>
            <person name="Parkhill J."/>
            <person name="Rea M.C."/>
            <person name="O'Sullivan O."/>
            <person name="Ritari J."/>
            <person name="Douillard F.P."/>
            <person name="Paul Ross R."/>
            <person name="Yang R."/>
            <person name="Briner A.E."/>
            <person name="Felis G.E."/>
            <person name="de Vos W.M."/>
            <person name="Barrangou R."/>
            <person name="Klaenhammer T.R."/>
            <person name="Caufield P.W."/>
            <person name="Cui Y."/>
            <person name="Zhang H."/>
            <person name="O'Toole P.W."/>
        </authorList>
    </citation>
    <scope>NUCLEOTIDE SEQUENCE [LARGE SCALE GENOMIC DNA]</scope>
    <source>
        <strain evidence="2 3">DSM 20623</strain>
    </source>
</reference>
<dbReference type="GeneID" id="89588778"/>
<gene>
    <name evidence="2" type="ORF">IV74_GL001780</name>
</gene>
<evidence type="ECO:0000313" key="2">
    <source>
        <dbReference type="EMBL" id="KRN54202.1"/>
    </source>
</evidence>
<sequence>MEDIKKLAKQDYLNGLKQKDICQKYDVPLNTLKSWIQRGKWAQEKNAPKKNKGAPVGNQNAKGFGAPKGNKNALNNDGGAPRNNKNVLRTGEHETIMWDFLSDDERSLFGSMDDELKGNAPLKNNKML</sequence>
<accession>A0A0R2HWD3</accession>
<proteinExistence type="predicted"/>
<dbReference type="Proteomes" id="UP000051658">
    <property type="component" value="Unassembled WGS sequence"/>
</dbReference>
<name>A0A0R2HWD3_CARDV</name>
<comment type="caution">
    <text evidence="2">The sequence shown here is derived from an EMBL/GenBank/DDBJ whole genome shotgun (WGS) entry which is preliminary data.</text>
</comment>
<dbReference type="RefSeq" id="WP_051915641.1">
    <property type="nucleotide sequence ID" value="NZ_JQBS01000035.1"/>
</dbReference>
<evidence type="ECO:0000313" key="3">
    <source>
        <dbReference type="Proteomes" id="UP000051658"/>
    </source>
</evidence>
<dbReference type="eggNOG" id="COG5484">
    <property type="taxonomic scope" value="Bacteria"/>
</dbReference>
<keyword evidence="3" id="KW-1185">Reference proteome</keyword>
<dbReference type="PATRIC" id="fig|1449336.4.peg.1815"/>
<protein>
    <submittedName>
        <fullName evidence="2">Uncharacterized protein</fullName>
    </submittedName>
</protein>
<dbReference type="EMBL" id="JQBS01000035">
    <property type="protein sequence ID" value="KRN54202.1"/>
    <property type="molecule type" value="Genomic_DNA"/>
</dbReference>
<organism evidence="2 3">
    <name type="scientific">Carnobacterium divergens DSM 20623</name>
    <dbReference type="NCBI Taxonomy" id="1449336"/>
    <lineage>
        <taxon>Bacteria</taxon>
        <taxon>Bacillati</taxon>
        <taxon>Bacillota</taxon>
        <taxon>Bacilli</taxon>
        <taxon>Lactobacillales</taxon>
        <taxon>Carnobacteriaceae</taxon>
        <taxon>Carnobacterium</taxon>
    </lineage>
</organism>
<dbReference type="AlphaFoldDB" id="A0A0R2HWD3"/>
<feature type="region of interest" description="Disordered" evidence="1">
    <location>
        <begin position="41"/>
        <end position="89"/>
    </location>
</feature>
<evidence type="ECO:0000256" key="1">
    <source>
        <dbReference type="SAM" id="MobiDB-lite"/>
    </source>
</evidence>